<feature type="non-terminal residue" evidence="1">
    <location>
        <position position="97"/>
    </location>
</feature>
<organism evidence="1 2">
    <name type="scientific">Gigaspora margarita</name>
    <dbReference type="NCBI Taxonomy" id="4874"/>
    <lineage>
        <taxon>Eukaryota</taxon>
        <taxon>Fungi</taxon>
        <taxon>Fungi incertae sedis</taxon>
        <taxon>Mucoromycota</taxon>
        <taxon>Glomeromycotina</taxon>
        <taxon>Glomeromycetes</taxon>
        <taxon>Diversisporales</taxon>
        <taxon>Gigasporaceae</taxon>
        <taxon>Gigaspora</taxon>
    </lineage>
</organism>
<proteinExistence type="predicted"/>
<accession>A0ABN7VU27</accession>
<comment type="caution">
    <text evidence="1">The sequence shown here is derived from an EMBL/GenBank/DDBJ whole genome shotgun (WGS) entry which is preliminary data.</text>
</comment>
<name>A0ABN7VU27_GIGMA</name>
<gene>
    <name evidence="1" type="ORF">GMARGA_LOCUS22726</name>
</gene>
<protein>
    <submittedName>
        <fullName evidence="1">12856_t:CDS:1</fullName>
    </submittedName>
</protein>
<keyword evidence="2" id="KW-1185">Reference proteome</keyword>
<dbReference type="Proteomes" id="UP000789901">
    <property type="component" value="Unassembled WGS sequence"/>
</dbReference>
<evidence type="ECO:0000313" key="2">
    <source>
        <dbReference type="Proteomes" id="UP000789901"/>
    </source>
</evidence>
<sequence length="97" mass="11254">MQIFNLANDKGAQNVMFGIFPEENNIIIHIFEEDIETNQAFINATVEQYGPKIIIQPREALSNTKINSRNETEFYYDAWDKQPTNYLVGLMLPKVNE</sequence>
<reference evidence="1 2" key="1">
    <citation type="submission" date="2021-06" db="EMBL/GenBank/DDBJ databases">
        <authorList>
            <person name="Kallberg Y."/>
            <person name="Tangrot J."/>
            <person name="Rosling A."/>
        </authorList>
    </citation>
    <scope>NUCLEOTIDE SEQUENCE [LARGE SCALE GENOMIC DNA]</scope>
    <source>
        <strain evidence="1 2">120-4 pot B 10/14</strain>
    </source>
</reference>
<dbReference type="EMBL" id="CAJVQB010022237">
    <property type="protein sequence ID" value="CAG8799083.1"/>
    <property type="molecule type" value="Genomic_DNA"/>
</dbReference>
<evidence type="ECO:0000313" key="1">
    <source>
        <dbReference type="EMBL" id="CAG8799083.1"/>
    </source>
</evidence>